<comment type="caution">
    <text evidence="2">The sequence shown here is derived from an EMBL/GenBank/DDBJ whole genome shotgun (WGS) entry which is preliminary data.</text>
</comment>
<evidence type="ECO:0000313" key="2">
    <source>
        <dbReference type="EMBL" id="KAK1531022.1"/>
    </source>
</evidence>
<accession>A0AAI9Z320</accession>
<evidence type="ECO:0000313" key="3">
    <source>
        <dbReference type="Proteomes" id="UP001240678"/>
    </source>
</evidence>
<organism evidence="2 3">
    <name type="scientific">Colletotrichum costaricense</name>
    <dbReference type="NCBI Taxonomy" id="1209916"/>
    <lineage>
        <taxon>Eukaryota</taxon>
        <taxon>Fungi</taxon>
        <taxon>Dikarya</taxon>
        <taxon>Ascomycota</taxon>
        <taxon>Pezizomycotina</taxon>
        <taxon>Sordariomycetes</taxon>
        <taxon>Hypocreomycetidae</taxon>
        <taxon>Glomerellales</taxon>
        <taxon>Glomerellaceae</taxon>
        <taxon>Colletotrichum</taxon>
        <taxon>Colletotrichum acutatum species complex</taxon>
    </lineage>
</organism>
<name>A0AAI9Z320_9PEZI</name>
<reference evidence="2 3" key="1">
    <citation type="submission" date="2016-10" db="EMBL/GenBank/DDBJ databases">
        <title>The genome sequence of Colletotrichum fioriniae PJ7.</title>
        <authorList>
            <person name="Baroncelli R."/>
        </authorList>
    </citation>
    <scope>NUCLEOTIDE SEQUENCE [LARGE SCALE GENOMIC DNA]</scope>
    <source>
        <strain evidence="2 3">IMI 309622</strain>
    </source>
</reference>
<dbReference type="Proteomes" id="UP001240678">
    <property type="component" value="Unassembled WGS sequence"/>
</dbReference>
<feature type="region of interest" description="Disordered" evidence="1">
    <location>
        <begin position="1"/>
        <end position="24"/>
    </location>
</feature>
<dbReference type="AlphaFoldDB" id="A0AAI9Z320"/>
<dbReference type="EMBL" id="MOOE01000005">
    <property type="protein sequence ID" value="KAK1531022.1"/>
    <property type="molecule type" value="Genomic_DNA"/>
</dbReference>
<keyword evidence="3" id="KW-1185">Reference proteome</keyword>
<evidence type="ECO:0000256" key="1">
    <source>
        <dbReference type="SAM" id="MobiDB-lite"/>
    </source>
</evidence>
<proteinExistence type="predicted"/>
<sequence length="24" mass="2754">MHTRSTEHPLAVKPNRATLNQTNH</sequence>
<protein>
    <submittedName>
        <fullName evidence="2">Uncharacterized protein</fullName>
    </submittedName>
</protein>
<gene>
    <name evidence="2" type="ORF">CCOS01_06125</name>
</gene>